<organism evidence="3 4">
    <name type="scientific">candidate division MSBL1 archaeon SCGC-AAA259A05</name>
    <dbReference type="NCBI Taxonomy" id="1698259"/>
    <lineage>
        <taxon>Archaea</taxon>
        <taxon>Methanobacteriati</taxon>
        <taxon>Methanobacteriota</taxon>
        <taxon>candidate division MSBL1</taxon>
    </lineage>
</organism>
<keyword evidence="1" id="KW-0704">Schiff base</keyword>
<dbReference type="SUPFAM" id="SSF51569">
    <property type="entry name" value="Aldolase"/>
    <property type="match status" value="1"/>
</dbReference>
<feature type="region of interest" description="Disordered" evidence="2">
    <location>
        <begin position="305"/>
        <end position="325"/>
    </location>
</feature>
<evidence type="ECO:0000313" key="4">
    <source>
        <dbReference type="Proteomes" id="UP000070163"/>
    </source>
</evidence>
<evidence type="ECO:0000256" key="1">
    <source>
        <dbReference type="ARBA" id="ARBA00023270"/>
    </source>
</evidence>
<dbReference type="Pfam" id="PF00923">
    <property type="entry name" value="TAL_FSA"/>
    <property type="match status" value="1"/>
</dbReference>
<dbReference type="EMBL" id="LHXJ01000007">
    <property type="protein sequence ID" value="KXA91500.1"/>
    <property type="molecule type" value="Genomic_DNA"/>
</dbReference>
<evidence type="ECO:0000313" key="3">
    <source>
        <dbReference type="EMBL" id="KXA91500.1"/>
    </source>
</evidence>
<gene>
    <name evidence="3" type="ORF">AKJ57_01010</name>
</gene>
<accession>A0A133UBE9</accession>
<dbReference type="GO" id="GO:0005975">
    <property type="term" value="P:carbohydrate metabolic process"/>
    <property type="evidence" value="ECO:0007669"/>
    <property type="project" value="InterPro"/>
</dbReference>
<dbReference type="InterPro" id="IPR001585">
    <property type="entry name" value="TAL/FSA"/>
</dbReference>
<dbReference type="AlphaFoldDB" id="A0A133UBE9"/>
<proteinExistence type="predicted"/>
<evidence type="ECO:0008006" key="5">
    <source>
        <dbReference type="Google" id="ProtNLM"/>
    </source>
</evidence>
<comment type="caution">
    <text evidence="3">The sequence shown here is derived from an EMBL/GenBank/DDBJ whole genome shotgun (WGS) entry which is preliminary data.</text>
</comment>
<evidence type="ECO:0000256" key="2">
    <source>
        <dbReference type="SAM" id="MobiDB-lite"/>
    </source>
</evidence>
<dbReference type="Gene3D" id="3.20.20.70">
    <property type="entry name" value="Aldolase class I"/>
    <property type="match status" value="1"/>
</dbReference>
<dbReference type="Proteomes" id="UP000070163">
    <property type="component" value="Unassembled WGS sequence"/>
</dbReference>
<reference evidence="3 4" key="1">
    <citation type="journal article" date="2016" name="Sci. Rep.">
        <title>Metabolic traits of an uncultured archaeal lineage -MSBL1- from brine pools of the Red Sea.</title>
        <authorList>
            <person name="Mwirichia R."/>
            <person name="Alam I."/>
            <person name="Rashid M."/>
            <person name="Vinu M."/>
            <person name="Ba-Alawi W."/>
            <person name="Anthony Kamau A."/>
            <person name="Kamanda Ngugi D."/>
            <person name="Goker M."/>
            <person name="Klenk H.P."/>
            <person name="Bajic V."/>
            <person name="Stingl U."/>
        </authorList>
    </citation>
    <scope>NUCLEOTIDE SEQUENCE [LARGE SCALE GENOMIC DNA]</scope>
    <source>
        <strain evidence="3">SCGC-AAA259A05</strain>
    </source>
</reference>
<name>A0A133UBE9_9EURY</name>
<protein>
    <recommendedName>
        <fullName evidence="5">Transaldolase</fullName>
    </recommendedName>
</protein>
<sequence>MGQKGMCKFGNDYAVGLRWLRHLGYVQVSTNPTLAAKAYDDFPELWEDFKEQAKEHTEWLENPEEYNDEIAVEGTIVALLNNLRVFAPIAYMSDWEDGRVSYQLNPNVSDSLEGSLRDALRVHTRCRELMETWNEYLHWGFETREETGRPDVVFKVAGWAPVSLEITKELTSLGIGSNDTVVYSVPQETLLITQKLKGMATALERGIQPTQTYETNMGGRLERHLRDVLAEEVLTEALEEFDDKEEVVHDLAEELGCMDDIDDPLLSLGEKIKRVTTSSSFKKNLGFLTDDPFVDVLTEAEMFGESKEENLEAMEERENVTRKSG</sequence>
<dbReference type="InterPro" id="IPR013785">
    <property type="entry name" value="Aldolase_TIM"/>
</dbReference>
<keyword evidence="4" id="KW-1185">Reference proteome</keyword>